<organism evidence="1 2">
    <name type="scientific">Pseudoalteromonas rubra</name>
    <dbReference type="NCBI Taxonomy" id="43658"/>
    <lineage>
        <taxon>Bacteria</taxon>
        <taxon>Pseudomonadati</taxon>
        <taxon>Pseudomonadota</taxon>
        <taxon>Gammaproteobacteria</taxon>
        <taxon>Alteromonadales</taxon>
        <taxon>Pseudoalteromonadaceae</taxon>
        <taxon>Pseudoalteromonas</taxon>
    </lineage>
</organism>
<dbReference type="KEGG" id="prr:AT705_17735"/>
<accession>A0A0U3HT99</accession>
<dbReference type="Proteomes" id="UP000069015">
    <property type="component" value="Chromosome 1"/>
</dbReference>
<dbReference type="AlphaFoldDB" id="A0A0U3HT99"/>
<name>A0A0U3HT99_9GAMM</name>
<sequence>MAKLIVNNQIAEQFFDPFTPPAVVAQFVEENFGQHSEYSIELSDTEQQMINRIQVRSDVEQQVADSQSLLGTTSDTTHLLLNELSGFVNKLSEADNLEDVKASVTSLKATIGDIEGQVATGELTFPYQSKGLDTVKQEIIERANGVNNLL</sequence>
<dbReference type="EMBL" id="CP013611">
    <property type="protein sequence ID" value="ALU44617.1"/>
    <property type="molecule type" value="Genomic_DNA"/>
</dbReference>
<protein>
    <submittedName>
        <fullName evidence="1">Uncharacterized protein</fullName>
    </submittedName>
</protein>
<evidence type="ECO:0000313" key="2">
    <source>
        <dbReference type="Proteomes" id="UP000069015"/>
    </source>
</evidence>
<dbReference type="RefSeq" id="WP_058797594.1">
    <property type="nucleotide sequence ID" value="NZ_CP013611.1"/>
</dbReference>
<evidence type="ECO:0000313" key="1">
    <source>
        <dbReference type="EMBL" id="ALU44617.1"/>
    </source>
</evidence>
<reference evidence="1 2" key="1">
    <citation type="submission" date="2015-12" db="EMBL/GenBank/DDBJ databases">
        <title>Complete genome sequence of Pseudoalteromonas rubra SCSIO 6842, harboring a conjugative plasmid.</title>
        <authorList>
            <person name="Li B."/>
            <person name="Wang X."/>
        </authorList>
    </citation>
    <scope>NUCLEOTIDE SEQUENCE [LARGE SCALE GENOMIC DNA]</scope>
    <source>
        <strain evidence="1 2">SCSIO 6842</strain>
    </source>
</reference>
<proteinExistence type="predicted"/>
<gene>
    <name evidence="1" type="ORF">AT705_17735</name>
</gene>